<organism evidence="3 4">
    <name type="scientific">Ostreobium quekettii</name>
    <dbReference type="NCBI Taxonomy" id="121088"/>
    <lineage>
        <taxon>Eukaryota</taxon>
        <taxon>Viridiplantae</taxon>
        <taxon>Chlorophyta</taxon>
        <taxon>core chlorophytes</taxon>
        <taxon>Ulvophyceae</taxon>
        <taxon>TCBD clade</taxon>
        <taxon>Bryopsidales</taxon>
        <taxon>Ostreobineae</taxon>
        <taxon>Ostreobiaceae</taxon>
        <taxon>Ostreobium</taxon>
    </lineage>
</organism>
<dbReference type="PANTHER" id="PTHR23308">
    <property type="entry name" value="NUCLEAR INHIBITOR OF PROTEIN PHOSPHATASE-1"/>
    <property type="match status" value="1"/>
</dbReference>
<dbReference type="Proteomes" id="UP000708148">
    <property type="component" value="Unassembled WGS sequence"/>
</dbReference>
<dbReference type="Pfam" id="PF00498">
    <property type="entry name" value="FHA"/>
    <property type="match status" value="1"/>
</dbReference>
<dbReference type="SMART" id="SM00240">
    <property type="entry name" value="FHA"/>
    <property type="match status" value="1"/>
</dbReference>
<comment type="caution">
    <text evidence="3">The sequence shown here is derived from an EMBL/GenBank/DDBJ whole genome shotgun (WGS) entry which is preliminary data.</text>
</comment>
<dbReference type="AlphaFoldDB" id="A0A8S1IKJ1"/>
<keyword evidence="4" id="KW-1185">Reference proteome</keyword>
<dbReference type="OrthoDB" id="444265at2759"/>
<evidence type="ECO:0000313" key="4">
    <source>
        <dbReference type="Proteomes" id="UP000708148"/>
    </source>
</evidence>
<feature type="domain" description="FHA" evidence="2">
    <location>
        <begin position="128"/>
        <end position="191"/>
    </location>
</feature>
<name>A0A8S1IKJ1_9CHLO</name>
<dbReference type="InterPro" id="IPR050923">
    <property type="entry name" value="Cell_Proc_Reg/RNA_Proc"/>
</dbReference>
<protein>
    <recommendedName>
        <fullName evidence="2">FHA domain-containing protein</fullName>
    </recommendedName>
</protein>
<reference evidence="3" key="1">
    <citation type="submission" date="2020-12" db="EMBL/GenBank/DDBJ databases">
        <authorList>
            <person name="Iha C."/>
        </authorList>
    </citation>
    <scope>NUCLEOTIDE SEQUENCE</scope>
</reference>
<dbReference type="EMBL" id="CAJHUC010000326">
    <property type="protein sequence ID" value="CAD7695264.1"/>
    <property type="molecule type" value="Genomic_DNA"/>
</dbReference>
<accession>A0A8S1IKJ1</accession>
<dbReference type="PROSITE" id="PS50006">
    <property type="entry name" value="FHA_DOMAIN"/>
    <property type="match status" value="1"/>
</dbReference>
<dbReference type="InterPro" id="IPR000253">
    <property type="entry name" value="FHA_dom"/>
</dbReference>
<feature type="compositionally biased region" description="Basic and acidic residues" evidence="1">
    <location>
        <begin position="1"/>
        <end position="28"/>
    </location>
</feature>
<dbReference type="InterPro" id="IPR008984">
    <property type="entry name" value="SMAD_FHA_dom_sf"/>
</dbReference>
<evidence type="ECO:0000259" key="2">
    <source>
        <dbReference type="PROSITE" id="PS50006"/>
    </source>
</evidence>
<feature type="region of interest" description="Disordered" evidence="1">
    <location>
        <begin position="1"/>
        <end position="75"/>
    </location>
</feature>
<gene>
    <name evidence="3" type="ORF">OSTQU699_LOCUS624</name>
</gene>
<dbReference type="SUPFAM" id="SSF49879">
    <property type="entry name" value="SMAD/FHA domain"/>
    <property type="match status" value="1"/>
</dbReference>
<sequence>MPSKGRGEESKGQEGWKEKQTPKSDRPGLRSGKPVGKDDGDVADTNVPTLESSRWGDGSRRPKGGSGPAPNFGLSGKLAEEANTEKGVVLKYSEPPEASKPDLRWRLYVFKNGEVCGEPIPVHRQSCYLFGRDRNVVDIPTDHPSCSKQHAVLQFRIVEEMDVSGMTRRAVKPYVLDLGSVNGTTIGNDRLDPERFYELMERDVLRFGMSSREYVVLHENSVQ</sequence>
<evidence type="ECO:0000256" key="1">
    <source>
        <dbReference type="SAM" id="MobiDB-lite"/>
    </source>
</evidence>
<proteinExistence type="predicted"/>
<dbReference type="Gene3D" id="2.60.200.20">
    <property type="match status" value="1"/>
</dbReference>
<evidence type="ECO:0000313" key="3">
    <source>
        <dbReference type="EMBL" id="CAD7695264.1"/>
    </source>
</evidence>